<feature type="region of interest" description="Disordered" evidence="1">
    <location>
        <begin position="1"/>
        <end position="43"/>
    </location>
</feature>
<sequence length="105" mass="11654">MVIIRPEDSVTRPLASFNPDGANKLSERGEDARSPKSSLTHRRPQLMVLLQIREPGTPISVRSSRIPPPFSPPPMLSAQDSTSFRCILLSACFCDYPSSHLHSLR</sequence>
<feature type="compositionally biased region" description="Basic and acidic residues" evidence="1">
    <location>
        <begin position="1"/>
        <end position="10"/>
    </location>
</feature>
<protein>
    <submittedName>
        <fullName evidence="2">Uncharacterized protein</fullName>
    </submittedName>
</protein>
<evidence type="ECO:0000256" key="1">
    <source>
        <dbReference type="SAM" id="MobiDB-lite"/>
    </source>
</evidence>
<organism evidence="2">
    <name type="scientific">Guillardia theta</name>
    <name type="common">Cryptophyte</name>
    <name type="synonym">Cryptomonas phi</name>
    <dbReference type="NCBI Taxonomy" id="55529"/>
    <lineage>
        <taxon>Eukaryota</taxon>
        <taxon>Cryptophyceae</taxon>
        <taxon>Pyrenomonadales</taxon>
        <taxon>Geminigeraceae</taxon>
        <taxon>Guillardia</taxon>
    </lineage>
</organism>
<reference evidence="2" key="1">
    <citation type="submission" date="2021-01" db="EMBL/GenBank/DDBJ databases">
        <authorList>
            <person name="Corre E."/>
            <person name="Pelletier E."/>
            <person name="Niang G."/>
            <person name="Scheremetjew M."/>
            <person name="Finn R."/>
            <person name="Kale V."/>
            <person name="Holt S."/>
            <person name="Cochrane G."/>
            <person name="Meng A."/>
            <person name="Brown T."/>
            <person name="Cohen L."/>
        </authorList>
    </citation>
    <scope>NUCLEOTIDE SEQUENCE</scope>
    <source>
        <strain evidence="2">CCMP 2712</strain>
    </source>
</reference>
<proteinExistence type="predicted"/>
<accession>A0A7S4NUG8</accession>
<gene>
    <name evidence="2" type="ORF">GTHE00462_LOCUS20969</name>
</gene>
<evidence type="ECO:0000313" key="2">
    <source>
        <dbReference type="EMBL" id="CAE2310300.1"/>
    </source>
</evidence>
<dbReference type="AlphaFoldDB" id="A0A7S4NUG8"/>
<name>A0A7S4NUG8_GUITH</name>
<dbReference type="EMBL" id="HBKN01027109">
    <property type="protein sequence ID" value="CAE2310300.1"/>
    <property type="molecule type" value="Transcribed_RNA"/>
</dbReference>
<feature type="compositionally biased region" description="Basic and acidic residues" evidence="1">
    <location>
        <begin position="25"/>
        <end position="34"/>
    </location>
</feature>